<dbReference type="GeneID" id="85225944"/>
<protein>
    <submittedName>
        <fullName evidence="13">Mitofusin</fullName>
    </submittedName>
</protein>
<dbReference type="Pfam" id="PF00350">
    <property type="entry name" value="Dynamin_N"/>
    <property type="match status" value="1"/>
</dbReference>
<proteinExistence type="predicted"/>
<keyword evidence="6" id="KW-1133">Transmembrane helix</keyword>
<keyword evidence="9" id="KW-0342">GTP-binding</keyword>
<name>A0AAF0EYD1_9BASI</name>
<keyword evidence="10" id="KW-0472">Membrane</keyword>
<keyword evidence="5" id="KW-0378">Hydrolase</keyword>
<comment type="catalytic activity">
    <reaction evidence="11">
        <text>GTP + H2O = GDP + phosphate + H(+)</text>
        <dbReference type="Rhea" id="RHEA:19669"/>
        <dbReference type="ChEBI" id="CHEBI:15377"/>
        <dbReference type="ChEBI" id="CHEBI:15378"/>
        <dbReference type="ChEBI" id="CHEBI:37565"/>
        <dbReference type="ChEBI" id="CHEBI:43474"/>
        <dbReference type="ChEBI" id="CHEBI:58189"/>
    </reaction>
</comment>
<evidence type="ECO:0000256" key="3">
    <source>
        <dbReference type="ARBA" id="ARBA00022741"/>
    </source>
</evidence>
<evidence type="ECO:0000256" key="9">
    <source>
        <dbReference type="ARBA" id="ARBA00023134"/>
    </source>
</evidence>
<dbReference type="EMBL" id="CP119960">
    <property type="protein sequence ID" value="WFD39321.1"/>
    <property type="molecule type" value="Genomic_DNA"/>
</dbReference>
<evidence type="ECO:0000256" key="2">
    <source>
        <dbReference type="ARBA" id="ARBA00022692"/>
    </source>
</evidence>
<evidence type="ECO:0000259" key="12">
    <source>
        <dbReference type="PROSITE" id="PS51718"/>
    </source>
</evidence>
<dbReference type="InterPro" id="IPR027417">
    <property type="entry name" value="P-loop_NTPase"/>
</dbReference>
<dbReference type="PANTHER" id="PTHR10465:SF0">
    <property type="entry name" value="SARCALUMENIN"/>
    <property type="match status" value="1"/>
</dbReference>
<feature type="domain" description="Dynamin-type G" evidence="12">
    <location>
        <begin position="131"/>
        <end position="412"/>
    </location>
</feature>
<keyword evidence="2" id="KW-0812">Transmembrane</keyword>
<evidence type="ECO:0000313" key="13">
    <source>
        <dbReference type="EMBL" id="WFD39321.1"/>
    </source>
</evidence>
<evidence type="ECO:0000256" key="8">
    <source>
        <dbReference type="ARBA" id="ARBA00023128"/>
    </source>
</evidence>
<dbReference type="SUPFAM" id="SSF52540">
    <property type="entry name" value="P-loop containing nucleoside triphosphate hydrolases"/>
    <property type="match status" value="1"/>
</dbReference>
<dbReference type="GO" id="GO:0003924">
    <property type="term" value="F:GTPase activity"/>
    <property type="evidence" value="ECO:0007669"/>
    <property type="project" value="InterPro"/>
</dbReference>
<dbReference type="GO" id="GO:0005525">
    <property type="term" value="F:GTP binding"/>
    <property type="evidence" value="ECO:0007669"/>
    <property type="project" value="UniProtKB-KW"/>
</dbReference>
<keyword evidence="8" id="KW-0496">Mitochondrion</keyword>
<evidence type="ECO:0000256" key="4">
    <source>
        <dbReference type="ARBA" id="ARBA00022787"/>
    </source>
</evidence>
<dbReference type="InterPro" id="IPR045063">
    <property type="entry name" value="Dynamin_N"/>
</dbReference>
<comment type="subcellular location">
    <subcellularLocation>
        <location evidence="1">Mitochondrion outer membrane</location>
        <topology evidence="1">Multi-pass membrane protein</topology>
    </subcellularLocation>
</comment>
<dbReference type="AlphaFoldDB" id="A0AAF0EYD1"/>
<dbReference type="InterPro" id="IPR027094">
    <property type="entry name" value="Mitofusin_fam"/>
</dbReference>
<dbReference type="GO" id="GO:0008053">
    <property type="term" value="P:mitochondrial fusion"/>
    <property type="evidence" value="ECO:0007669"/>
    <property type="project" value="TreeGrafter"/>
</dbReference>
<dbReference type="GO" id="GO:0005741">
    <property type="term" value="C:mitochondrial outer membrane"/>
    <property type="evidence" value="ECO:0007669"/>
    <property type="project" value="UniProtKB-SubCell"/>
</dbReference>
<dbReference type="RefSeq" id="XP_060122218.1">
    <property type="nucleotide sequence ID" value="XM_060266235.1"/>
</dbReference>
<evidence type="ECO:0000256" key="5">
    <source>
        <dbReference type="ARBA" id="ARBA00022801"/>
    </source>
</evidence>
<dbReference type="GO" id="GO:0051646">
    <property type="term" value="P:mitochondrion localization"/>
    <property type="evidence" value="ECO:0007669"/>
    <property type="project" value="TreeGrafter"/>
</dbReference>
<evidence type="ECO:0000256" key="1">
    <source>
        <dbReference type="ARBA" id="ARBA00004374"/>
    </source>
</evidence>
<keyword evidence="3" id="KW-0547">Nucleotide-binding</keyword>
<evidence type="ECO:0000256" key="11">
    <source>
        <dbReference type="ARBA" id="ARBA00048548"/>
    </source>
</evidence>
<keyword evidence="4" id="KW-1000">Mitochondrion outer membrane</keyword>
<dbReference type="Gene3D" id="3.40.50.300">
    <property type="entry name" value="P-loop containing nucleotide triphosphate hydrolases"/>
    <property type="match status" value="1"/>
</dbReference>
<dbReference type="InterPro" id="IPR030381">
    <property type="entry name" value="G_DYNAMIN_dom"/>
</dbReference>
<reference evidence="13" key="1">
    <citation type="submission" date="2023-03" db="EMBL/GenBank/DDBJ databases">
        <title>Mating type loci evolution in Malassezia.</title>
        <authorList>
            <person name="Coelho M.A."/>
        </authorList>
    </citation>
    <scope>NUCLEOTIDE SEQUENCE</scope>
    <source>
        <strain evidence="13">CBS 9431</strain>
    </source>
</reference>
<organism evidence="13 14">
    <name type="scientific">Malassezia japonica</name>
    <dbReference type="NCBI Taxonomy" id="223818"/>
    <lineage>
        <taxon>Eukaryota</taxon>
        <taxon>Fungi</taxon>
        <taxon>Dikarya</taxon>
        <taxon>Basidiomycota</taxon>
        <taxon>Ustilaginomycotina</taxon>
        <taxon>Malasseziomycetes</taxon>
        <taxon>Malasseziales</taxon>
        <taxon>Malasseziaceae</taxon>
        <taxon>Malassezia</taxon>
    </lineage>
</organism>
<dbReference type="FunFam" id="3.40.50.300:FF:000638">
    <property type="entry name" value="Transmembrane GTPase Fzo1, putative"/>
    <property type="match status" value="1"/>
</dbReference>
<evidence type="ECO:0000256" key="10">
    <source>
        <dbReference type="ARBA" id="ARBA00023136"/>
    </source>
</evidence>
<evidence type="ECO:0000256" key="7">
    <source>
        <dbReference type="ARBA" id="ARBA00023054"/>
    </source>
</evidence>
<dbReference type="PANTHER" id="PTHR10465">
    <property type="entry name" value="TRANSMEMBRANE GTPASE FZO1"/>
    <property type="match status" value="1"/>
</dbReference>
<evidence type="ECO:0000313" key="14">
    <source>
        <dbReference type="Proteomes" id="UP001217754"/>
    </source>
</evidence>
<keyword evidence="7" id="KW-0175">Coiled coil</keyword>
<accession>A0AAF0EYD1</accession>
<dbReference type="PROSITE" id="PS51718">
    <property type="entry name" value="G_DYNAMIN_2"/>
    <property type="match status" value="1"/>
</dbReference>
<keyword evidence="14" id="KW-1185">Reference proteome</keyword>
<dbReference type="Proteomes" id="UP001217754">
    <property type="component" value="Chromosome 3"/>
</dbReference>
<sequence length="788" mass="86785">MLATKAKEEVSIGKGTEVDTVVPTSESCATPEMHQEAFMQSRDSLVSSLDATDAILTELREFNRAQWVLRYPTTDSQSSPLSVLRLELKLGAAGNASTLVDSLEKSSIGQLLDERMSRSLGHLRNLRVRISDTQSKVLVTGDLNAGKSTFVNALMRRKMVPTDQQPCTMVFCEMHDATRENEGREEVHIVYDAQKYDAADPTTYTRRDLGDLEAIFEEEDNKEVGDAPVLKCYCTDVQASEESLLHNGAVDIALIDGPGLNRDSVQTTALFAREEEIDVVVFVVSAENHFTLSACEFLQNASNDKAYVFVVVNKYDQIKNKDKCRKRVLDQIRELSPRTYEEAQELVHFVDSRAMCEATEGAHDATAQAERFESLETSLRDFVLRRRAKSKLLPAQTFLERALGDILFLAQLNMKAANDDVESARAQLAKSRPALAECEANALKAQRMVESEEDRVVGQVAEHTETQVASALDKVGHGLSAHESVSLPAYPGLWNVWEYAQDVRNALLTSVEAAVEECEESARKTTTAAVNQIGAAGSEHLPSDIKVPQRVFMPEAMFAKKSSTHFAGLGVSVDIVAVRISDLFDVQHHLSFLTAPREGKSEKEETSLVPSMSIGLGALTLVGSRSLGIKTAIEAFVRLTDILGSRAARRWAAPVLLLVSAGALTWVIMDLPNAVPRNVGRSLQQELMSGEVVRAAGNSTALLRNSSNVFATMHSSRVTRETRKVLRLASWDLQEKFRVAIGHRRSDVERAEQQEKVAAFALKWFTETSEKSSALSDQVMKAIDVAAL</sequence>
<gene>
    <name evidence="13" type="primary">FZO1</name>
    <name evidence="13" type="ORF">MJAP1_002293</name>
</gene>
<evidence type="ECO:0000256" key="6">
    <source>
        <dbReference type="ARBA" id="ARBA00022989"/>
    </source>
</evidence>